<evidence type="ECO:0000256" key="3">
    <source>
        <dbReference type="ARBA" id="ARBA00022840"/>
    </source>
</evidence>
<dbReference type="InterPro" id="IPR014015">
    <property type="entry name" value="Helicase_SF3_DNA-vir"/>
</dbReference>
<keyword evidence="3" id="KW-0067">ATP-binding</keyword>
<evidence type="ECO:0000313" key="6">
    <source>
        <dbReference type="EMBL" id="APZ92172.1"/>
    </source>
</evidence>
<keyword evidence="7" id="KW-1185">Reference proteome</keyword>
<accession>A0A1P8WDM4</accession>
<dbReference type="SUPFAM" id="SSF52540">
    <property type="entry name" value="P-loop containing nucleoside triphosphate hydrolases"/>
    <property type="match status" value="1"/>
</dbReference>
<organism evidence="6 7">
    <name type="scientific">Fuerstiella marisgermanici</name>
    <dbReference type="NCBI Taxonomy" id="1891926"/>
    <lineage>
        <taxon>Bacteria</taxon>
        <taxon>Pseudomonadati</taxon>
        <taxon>Planctomycetota</taxon>
        <taxon>Planctomycetia</taxon>
        <taxon>Planctomycetales</taxon>
        <taxon>Planctomycetaceae</taxon>
        <taxon>Fuerstiella</taxon>
    </lineage>
</organism>
<protein>
    <recommendedName>
        <fullName evidence="5">SF3 helicase domain-containing protein</fullName>
    </recommendedName>
</protein>
<dbReference type="InterPro" id="IPR036388">
    <property type="entry name" value="WH-like_DNA-bd_sf"/>
</dbReference>
<dbReference type="KEGG" id="fmr:Fuma_01780"/>
<dbReference type="InterPro" id="IPR014818">
    <property type="entry name" value="Phage/plasmid_primase_P4_C"/>
</dbReference>
<dbReference type="GO" id="GO:0005524">
    <property type="term" value="F:ATP binding"/>
    <property type="evidence" value="ECO:0007669"/>
    <property type="project" value="UniProtKB-KW"/>
</dbReference>
<dbReference type="Pfam" id="PF19263">
    <property type="entry name" value="DUF5906"/>
    <property type="match status" value="1"/>
</dbReference>
<keyword evidence="1" id="KW-0547">Nucleotide-binding</keyword>
<dbReference type="InterPro" id="IPR051620">
    <property type="entry name" value="ORF904-like_C"/>
</dbReference>
<dbReference type="InterPro" id="IPR045455">
    <property type="entry name" value="NrS-1_pol-like_helicase"/>
</dbReference>
<dbReference type="Pfam" id="PF08706">
    <property type="entry name" value="D5_N"/>
    <property type="match status" value="1"/>
</dbReference>
<evidence type="ECO:0000256" key="2">
    <source>
        <dbReference type="ARBA" id="ARBA00022801"/>
    </source>
</evidence>
<dbReference type="NCBIfam" id="TIGR01613">
    <property type="entry name" value="primase_Cterm"/>
    <property type="match status" value="1"/>
</dbReference>
<gene>
    <name evidence="6" type="ORF">Fuma_01780</name>
</gene>
<dbReference type="Gene3D" id="3.40.50.300">
    <property type="entry name" value="P-loop containing nucleotide triphosphate hydrolases"/>
    <property type="match status" value="1"/>
</dbReference>
<dbReference type="AlphaFoldDB" id="A0A1P8WDM4"/>
<dbReference type="Gene3D" id="1.10.10.10">
    <property type="entry name" value="Winged helix-like DNA-binding domain superfamily/Winged helix DNA-binding domain"/>
    <property type="match status" value="1"/>
</dbReference>
<name>A0A1P8WDM4_9PLAN</name>
<keyword evidence="2" id="KW-0378">Hydrolase</keyword>
<evidence type="ECO:0000256" key="4">
    <source>
        <dbReference type="SAM" id="MobiDB-lite"/>
    </source>
</evidence>
<evidence type="ECO:0000259" key="5">
    <source>
        <dbReference type="PROSITE" id="PS51206"/>
    </source>
</evidence>
<dbReference type="InterPro" id="IPR006500">
    <property type="entry name" value="Helicase_put_C_phage/plasmid"/>
</dbReference>
<dbReference type="EMBL" id="CP017641">
    <property type="protein sequence ID" value="APZ92172.1"/>
    <property type="molecule type" value="Genomic_DNA"/>
</dbReference>
<evidence type="ECO:0000313" key="7">
    <source>
        <dbReference type="Proteomes" id="UP000187735"/>
    </source>
</evidence>
<feature type="domain" description="SF3 helicase" evidence="5">
    <location>
        <begin position="573"/>
        <end position="727"/>
    </location>
</feature>
<dbReference type="PROSITE" id="PS51206">
    <property type="entry name" value="SF3_HELICASE_1"/>
    <property type="match status" value="1"/>
</dbReference>
<evidence type="ECO:0000256" key="1">
    <source>
        <dbReference type="ARBA" id="ARBA00022741"/>
    </source>
</evidence>
<dbReference type="RefSeq" id="WP_077023831.1">
    <property type="nucleotide sequence ID" value="NZ_CP017641.1"/>
</dbReference>
<dbReference type="STRING" id="1891926.Fuma_01780"/>
<feature type="region of interest" description="Disordered" evidence="4">
    <location>
        <begin position="374"/>
        <end position="404"/>
    </location>
</feature>
<dbReference type="GO" id="GO:0016787">
    <property type="term" value="F:hydrolase activity"/>
    <property type="evidence" value="ECO:0007669"/>
    <property type="project" value="UniProtKB-KW"/>
</dbReference>
<dbReference type="Proteomes" id="UP000187735">
    <property type="component" value="Chromosome"/>
</dbReference>
<dbReference type="OrthoDB" id="288091at2"/>
<dbReference type="PANTHER" id="PTHR35372">
    <property type="entry name" value="ATP BINDING PROTEIN-RELATED"/>
    <property type="match status" value="1"/>
</dbReference>
<reference evidence="6 7" key="1">
    <citation type="journal article" date="2016" name="Front. Microbiol.">
        <title>Fuerstia marisgermanicae gen. nov., sp. nov., an Unusual Member of the Phylum Planctomycetes from the German Wadden Sea.</title>
        <authorList>
            <person name="Kohn T."/>
            <person name="Heuer A."/>
            <person name="Jogler M."/>
            <person name="Vollmers J."/>
            <person name="Boedeker C."/>
            <person name="Bunk B."/>
            <person name="Rast P."/>
            <person name="Borchert D."/>
            <person name="Glockner I."/>
            <person name="Freese H.M."/>
            <person name="Klenk H.P."/>
            <person name="Overmann J."/>
            <person name="Kaster A.K."/>
            <person name="Rohde M."/>
            <person name="Wiegand S."/>
            <person name="Jogler C."/>
        </authorList>
    </citation>
    <scope>NUCLEOTIDE SEQUENCE [LARGE SCALE GENOMIC DNA]</scope>
    <source>
        <strain evidence="6 7">NH11</strain>
    </source>
</reference>
<proteinExistence type="predicted"/>
<dbReference type="InterPro" id="IPR027417">
    <property type="entry name" value="P-loop_NTPase"/>
</dbReference>
<sequence length="873" mass="98993">MDTMTRALEQLQRQGSIGPTARSEPPKVIKQQHQESQFRQTVNLFVGPGNVFEIRILGVGSRGTTHAGYFDNIDMAWGNALRYADQSVPNRGIYFCLNPIDSALLARSANRIGDKPDTLTSDKDVTARRWLYGDFDPVRPKGVSSTDDELAAAVERAADYAEWLREIGAPEGVSATSGNGAHLLLPIDLPNDEPSKVLIQKAFAVLHDKFSDNVVDFDRSCFNSARICRLYGTENRKGDSIADRPHRMAWLNYVPDYLRQRTGEFCPTEVLQEIAAMKVKKKTTAAVPAMLNDVKPRLMVEHYLQHHGLNFSIDSKAGYSAFILTDGCPFNAEHRGKDAMVTQGDDGAIGFKCFHNGCSDNKWAQLKEKFPPLPEHWDKPLKKRKPGRRKTDAPPIDPDDPGALDQYDLDKGDAYGLQSMTEAEKFLHRKYPHDHSERHALAFYQGGFLAYRDKRWVNVLEKELRSLAVKHLKSRFKEVRGSAISEVMEFIKADTLVSEFNEMPCHLDEPEREFIAFENGMAELESLLAGKTELIPHSHAWFSRSSLPYGFDPGAQCPQWEWTLRQNLENDIERIRICQEWFGYCLTHGTEFQKFLLVAGEGGCGKSVMLKALEDLVGKPNFSSVGINELTNPFSWWNMHGKQVNIRHELESTGKVSESALRELTTGDTVEFQRKMMNSVTGRPTAKMVFACNVLPKFRDKSLGLWRRVLLLPFNRPVPEAEKVKAMAETGYWASIGELPGMFNWALDGLRRLRGQNGFTSSEVCDNALQRYRDECNTVQTYLKDCFVFTANPTNELTTQSMYERYLEWCKDHYLNFPVSLPTFGKEILRTFPEAQPRRRADGTGQRGFAGIIQRPSEIEQRETDAKIMNEWG</sequence>
<dbReference type="PANTHER" id="PTHR35372:SF2">
    <property type="entry name" value="SF3 HELICASE DOMAIN-CONTAINING PROTEIN"/>
    <property type="match status" value="1"/>
</dbReference>